<protein>
    <submittedName>
        <fullName evidence="1">Uncharacterized protein</fullName>
    </submittedName>
</protein>
<proteinExistence type="predicted"/>
<dbReference type="Proteomes" id="UP000814033">
    <property type="component" value="Unassembled WGS sequence"/>
</dbReference>
<accession>A0ACB8RWV9</accession>
<reference evidence="1" key="2">
    <citation type="journal article" date="2022" name="New Phytol.">
        <title>Evolutionary transition to the ectomycorrhizal habit in the genomes of a hyperdiverse lineage of mushroom-forming fungi.</title>
        <authorList>
            <person name="Looney B."/>
            <person name="Miyauchi S."/>
            <person name="Morin E."/>
            <person name="Drula E."/>
            <person name="Courty P.E."/>
            <person name="Kohler A."/>
            <person name="Kuo A."/>
            <person name="LaButti K."/>
            <person name="Pangilinan J."/>
            <person name="Lipzen A."/>
            <person name="Riley R."/>
            <person name="Andreopoulos W."/>
            <person name="He G."/>
            <person name="Johnson J."/>
            <person name="Nolan M."/>
            <person name="Tritt A."/>
            <person name="Barry K.W."/>
            <person name="Grigoriev I.V."/>
            <person name="Nagy L.G."/>
            <person name="Hibbett D."/>
            <person name="Henrissat B."/>
            <person name="Matheny P.B."/>
            <person name="Labbe J."/>
            <person name="Martin F.M."/>
        </authorList>
    </citation>
    <scope>NUCLEOTIDE SEQUENCE</scope>
    <source>
        <strain evidence="1">FP105234-sp</strain>
    </source>
</reference>
<sequence length="768" mass="87719">MSAPRPSDPPNRPRRREVNPIARGRDSNNLSHAQATSTARLDERLPRGSRDTAPNFKRARIASPTRRPSYDDSDIVEVEDDDSAREGGDEGSPFISLRSRRPSGPGGSRKENERPEGGMAEMMSNLMSGEEGRRQLETLYGMLHKLLGVETRAQPQDFEGSPITSEATSRSRSAHSDSTNEVHTVHQEHIIYDISDEDSVEEYIEAEPLQSAAIPPTTGTNRPAPAPTAQGTREQTTSRTETPAETLKQERHDTTHGDSPPLVNKLPIPDKQQRVSEENGGSVPRPDGKTAESVLREDVPQPSEGDKLEEQQFSNRERGIRVRELEAARIVEDALNMKTEATAQVEEAQKKGIEMKERVERKEEEIQRRDEDAQKNIAERLAEIRRQEEEAQKRVEAMDEDIRKREKEMREKEETKENELRQKEDAKEEEMRVMEEEMRRKEEETNAELREKERAAMKKEEELRTFQKALETKDADLRKKDDEQRQDQEALDDVAADNLRMKEEVESKATKVQQRDEELNVKERSLQETREDLLALDELLHQRANDAQSRENRVKAREGAAQAREVDVRKREDDAIAKMEDAKKRLVDAEKRLKEAADREDETRKLEVEVRNRAAFVERSKAQADESNRLAKLELETQKRAVAQYRSDLDITSTQMKTTVLEAKRTKLEFELRMTRLDNESARRGEPRFADKDPMLWQQLTANGPPLPEVGSLPTPAPSPDSVRNGARSDVYSTHARSDLKSVNSTHSIYNAYDRMTPPGRPFDRTGQ</sequence>
<name>A0ACB8RWV9_9AGAM</name>
<dbReference type="EMBL" id="MU275885">
    <property type="protein sequence ID" value="KAI0048545.1"/>
    <property type="molecule type" value="Genomic_DNA"/>
</dbReference>
<comment type="caution">
    <text evidence="1">The sequence shown here is derived from an EMBL/GenBank/DDBJ whole genome shotgun (WGS) entry which is preliminary data.</text>
</comment>
<evidence type="ECO:0000313" key="2">
    <source>
        <dbReference type="Proteomes" id="UP000814033"/>
    </source>
</evidence>
<organism evidence="1 2">
    <name type="scientific">Auriscalpium vulgare</name>
    <dbReference type="NCBI Taxonomy" id="40419"/>
    <lineage>
        <taxon>Eukaryota</taxon>
        <taxon>Fungi</taxon>
        <taxon>Dikarya</taxon>
        <taxon>Basidiomycota</taxon>
        <taxon>Agaricomycotina</taxon>
        <taxon>Agaricomycetes</taxon>
        <taxon>Russulales</taxon>
        <taxon>Auriscalpiaceae</taxon>
        <taxon>Auriscalpium</taxon>
    </lineage>
</organism>
<gene>
    <name evidence="1" type="ORF">FA95DRAFT_1571824</name>
</gene>
<evidence type="ECO:0000313" key="1">
    <source>
        <dbReference type="EMBL" id="KAI0048545.1"/>
    </source>
</evidence>
<keyword evidence="2" id="KW-1185">Reference proteome</keyword>
<reference evidence="1" key="1">
    <citation type="submission" date="2021-02" db="EMBL/GenBank/DDBJ databases">
        <authorList>
            <consortium name="DOE Joint Genome Institute"/>
            <person name="Ahrendt S."/>
            <person name="Looney B.P."/>
            <person name="Miyauchi S."/>
            <person name="Morin E."/>
            <person name="Drula E."/>
            <person name="Courty P.E."/>
            <person name="Chicoki N."/>
            <person name="Fauchery L."/>
            <person name="Kohler A."/>
            <person name="Kuo A."/>
            <person name="Labutti K."/>
            <person name="Pangilinan J."/>
            <person name="Lipzen A."/>
            <person name="Riley R."/>
            <person name="Andreopoulos W."/>
            <person name="He G."/>
            <person name="Johnson J."/>
            <person name="Barry K.W."/>
            <person name="Grigoriev I.V."/>
            <person name="Nagy L."/>
            <person name="Hibbett D."/>
            <person name="Henrissat B."/>
            <person name="Matheny P.B."/>
            <person name="Labbe J."/>
            <person name="Martin F."/>
        </authorList>
    </citation>
    <scope>NUCLEOTIDE SEQUENCE</scope>
    <source>
        <strain evidence="1">FP105234-sp</strain>
    </source>
</reference>